<organism evidence="3 4">
    <name type="scientific">Candidatus Paraluminiphilus aquimaris</name>
    <dbReference type="NCBI Taxonomy" id="2518994"/>
    <lineage>
        <taxon>Bacteria</taxon>
        <taxon>Pseudomonadati</taxon>
        <taxon>Pseudomonadota</taxon>
        <taxon>Gammaproteobacteria</taxon>
        <taxon>Cellvibrionales</taxon>
        <taxon>Halieaceae</taxon>
        <taxon>Candidatus Paraluminiphilus</taxon>
    </lineage>
</organism>
<proteinExistence type="predicted"/>
<feature type="domain" description="Hydantoinase A/oxoprolinase" evidence="1">
    <location>
        <begin position="189"/>
        <end position="359"/>
    </location>
</feature>
<feature type="domain" description="Hydantoinase/oxoprolinase N-terminal" evidence="2">
    <location>
        <begin position="2"/>
        <end position="167"/>
    </location>
</feature>
<dbReference type="PANTHER" id="PTHR11365">
    <property type="entry name" value="5-OXOPROLINASE RELATED"/>
    <property type="match status" value="1"/>
</dbReference>
<name>A0ABY6Q5I5_9GAMM</name>
<protein>
    <submittedName>
        <fullName evidence="3">Hydantoinase/oxoprolinase family protein</fullName>
    </submittedName>
</protein>
<accession>A0ABY6Q5I5</accession>
<evidence type="ECO:0000313" key="3">
    <source>
        <dbReference type="EMBL" id="UZP74539.1"/>
    </source>
</evidence>
<sequence>MRIGLDVGGTHTDAVLMDGQRVVAHTKAITTADVGSGIETALETILSGVSPTDVELLTIGTTQFTNAVVERKHLSTVAAVRVCLPAGRGLLPRADWPADLVRATDGGNYLIHGGHLYDARELAPVKEAELDELLRTLASTKPSAVVISCAFSPSQPELEQRLAAQIAKALPASRVIASHTMGGLGLIERENASILNAALLNFADHVASALVASSARLGLRCPVYVSQNDGTLIDLERVRQYPALTFASGPTNSLRGAWALTGLSDALVIDVGGTTSDIGVLKNGFPRQSNLVIDVGGARTNFRMPDVLAIGLGGGSEIGEGGVSCGPQSVARELREKALCFGGEVMTLTDIAVSQGRLTITSAVEPHPVDAEVCTAVDRLILEKLNAAVDLMKPGGAILPVVLVGGGAPLIPGDTLADCPIIRPQYADVANAIGASIAQVSGEAEGLHVLTSQSRSEMIDQLTREATERAIAAGAAEASITTVDVEEIDIPYMANETTQISVRVVGDLLLGAN</sequence>
<dbReference type="EMBL" id="CP036501">
    <property type="protein sequence ID" value="UZP74539.1"/>
    <property type="molecule type" value="Genomic_DNA"/>
</dbReference>
<dbReference type="Proteomes" id="UP001317963">
    <property type="component" value="Chromosome"/>
</dbReference>
<dbReference type="InterPro" id="IPR002821">
    <property type="entry name" value="Hydantoinase_A"/>
</dbReference>
<dbReference type="InterPro" id="IPR043129">
    <property type="entry name" value="ATPase_NBD"/>
</dbReference>
<dbReference type="PANTHER" id="PTHR11365:SF10">
    <property type="entry name" value="HYDANTOINASE_OXOPROLINASE"/>
    <property type="match status" value="1"/>
</dbReference>
<dbReference type="Pfam" id="PF01968">
    <property type="entry name" value="Hydantoinase_A"/>
    <property type="match status" value="1"/>
</dbReference>
<evidence type="ECO:0000259" key="2">
    <source>
        <dbReference type="Pfam" id="PF05378"/>
    </source>
</evidence>
<reference evidence="3 4" key="1">
    <citation type="submission" date="2019-02" db="EMBL/GenBank/DDBJ databases">
        <title>Halieaceae_genomes.</title>
        <authorList>
            <person name="Li S.-H."/>
        </authorList>
    </citation>
    <scope>NUCLEOTIDE SEQUENCE [LARGE SCALE GENOMIC DNA]</scope>
    <source>
        <strain evidence="3 4">JH123</strain>
    </source>
</reference>
<gene>
    <name evidence="3" type="ORF">E0F26_07215</name>
</gene>
<keyword evidence="4" id="KW-1185">Reference proteome</keyword>
<dbReference type="SUPFAM" id="SSF53067">
    <property type="entry name" value="Actin-like ATPase domain"/>
    <property type="match status" value="1"/>
</dbReference>
<dbReference type="InterPro" id="IPR008040">
    <property type="entry name" value="Hydant_A_N"/>
</dbReference>
<dbReference type="Pfam" id="PF05378">
    <property type="entry name" value="Hydant_A_N"/>
    <property type="match status" value="1"/>
</dbReference>
<dbReference type="RefSeq" id="WP_279240992.1">
    <property type="nucleotide sequence ID" value="NZ_CP036501.1"/>
</dbReference>
<dbReference type="InterPro" id="IPR045079">
    <property type="entry name" value="Oxoprolinase-like"/>
</dbReference>
<evidence type="ECO:0000313" key="4">
    <source>
        <dbReference type="Proteomes" id="UP001317963"/>
    </source>
</evidence>
<evidence type="ECO:0000259" key="1">
    <source>
        <dbReference type="Pfam" id="PF01968"/>
    </source>
</evidence>